<feature type="non-terminal residue" evidence="1">
    <location>
        <position position="98"/>
    </location>
</feature>
<evidence type="ECO:0000313" key="1">
    <source>
        <dbReference type="EMBL" id="GAG28942.1"/>
    </source>
</evidence>
<comment type="caution">
    <text evidence="1">The sequence shown here is derived from an EMBL/GenBank/DDBJ whole genome shotgun (WGS) entry which is preliminary data.</text>
</comment>
<reference evidence="1" key="1">
    <citation type="journal article" date="2014" name="Front. Microbiol.">
        <title>High frequency of phylogenetically diverse reductive dehalogenase-homologous genes in deep subseafloor sedimentary metagenomes.</title>
        <authorList>
            <person name="Kawai M."/>
            <person name="Futagami T."/>
            <person name="Toyoda A."/>
            <person name="Takaki Y."/>
            <person name="Nishi S."/>
            <person name="Hori S."/>
            <person name="Arai W."/>
            <person name="Tsubouchi T."/>
            <person name="Morono Y."/>
            <person name="Uchiyama I."/>
            <person name="Ito T."/>
            <person name="Fujiyama A."/>
            <person name="Inagaki F."/>
            <person name="Takami H."/>
        </authorList>
    </citation>
    <scope>NUCLEOTIDE SEQUENCE</scope>
    <source>
        <strain evidence="1">Expedition CK06-06</strain>
    </source>
</reference>
<accession>X0X0G0</accession>
<dbReference type="AlphaFoldDB" id="X0X0G0"/>
<proteinExistence type="predicted"/>
<protein>
    <submittedName>
        <fullName evidence="1">Uncharacterized protein</fullName>
    </submittedName>
</protein>
<name>X0X0G0_9ZZZZ</name>
<gene>
    <name evidence="1" type="ORF">S01H1_71569</name>
</gene>
<sequence>MLIDAGSDLSDLKLIREGIKLLKLDSGLIEENYPINFHYNLGTGYLALGKKERGKGPGTRPSLSEAVKHFDASLSAKQHPDTQTNLASALIAQGRWIE</sequence>
<dbReference type="EMBL" id="BARS01047664">
    <property type="protein sequence ID" value="GAG28942.1"/>
    <property type="molecule type" value="Genomic_DNA"/>
</dbReference>
<dbReference type="InterPro" id="IPR011990">
    <property type="entry name" value="TPR-like_helical_dom_sf"/>
</dbReference>
<dbReference type="Gene3D" id="1.25.40.10">
    <property type="entry name" value="Tetratricopeptide repeat domain"/>
    <property type="match status" value="1"/>
</dbReference>
<organism evidence="1">
    <name type="scientific">marine sediment metagenome</name>
    <dbReference type="NCBI Taxonomy" id="412755"/>
    <lineage>
        <taxon>unclassified sequences</taxon>
        <taxon>metagenomes</taxon>
        <taxon>ecological metagenomes</taxon>
    </lineage>
</organism>